<dbReference type="SMR" id="A2E2M1"/>
<dbReference type="GO" id="GO:0006891">
    <property type="term" value="P:intra-Golgi vesicle-mediated transport"/>
    <property type="evidence" value="ECO:0000318"/>
    <property type="project" value="GO_Central"/>
</dbReference>
<dbReference type="CDD" id="cd00154">
    <property type="entry name" value="Rab"/>
    <property type="match status" value="1"/>
</dbReference>
<dbReference type="GO" id="GO:0003924">
    <property type="term" value="F:GTPase activity"/>
    <property type="evidence" value="ECO:0000318"/>
    <property type="project" value="GO_Central"/>
</dbReference>
<dbReference type="PROSITE" id="PS51419">
    <property type="entry name" value="RAB"/>
    <property type="match status" value="1"/>
</dbReference>
<sequence>MFEAPFRIATIGESAVGKTSIIRNIYGDRFDNAESSTVGVDFIQIFRKYNGKQITLEIWDTAGQERFRSLVPVYCRNVNAAFAVFDVSQPESYDRLESWIHLFKSVGDDRRLIFIVANKIDLLKENYHVVEDACTWAEERGYQFFAVSAKTGEGIEALIDNVVTALYEHYPKKGDCKQITIEVKDKNSGCC</sequence>
<dbReference type="OMA" id="EDACTWA"/>
<organism evidence="2 3">
    <name type="scientific">Trichomonas vaginalis (strain ATCC PRA-98 / G3)</name>
    <dbReference type="NCBI Taxonomy" id="412133"/>
    <lineage>
        <taxon>Eukaryota</taxon>
        <taxon>Metamonada</taxon>
        <taxon>Parabasalia</taxon>
        <taxon>Trichomonadida</taxon>
        <taxon>Trichomonadidae</taxon>
        <taxon>Trichomonas</taxon>
    </lineage>
</organism>
<dbReference type="GO" id="GO:0042147">
    <property type="term" value="P:retrograde transport, endosome to Golgi"/>
    <property type="evidence" value="ECO:0000318"/>
    <property type="project" value="GO_Central"/>
</dbReference>
<dbReference type="PANTHER" id="PTHR47978">
    <property type="match status" value="1"/>
</dbReference>
<evidence type="ECO:0000313" key="3">
    <source>
        <dbReference type="Proteomes" id="UP000001542"/>
    </source>
</evidence>
<dbReference type="EMBL" id="DS113291">
    <property type="protein sequence ID" value="EAY13049.1"/>
    <property type="molecule type" value="Genomic_DNA"/>
</dbReference>
<dbReference type="eggNOG" id="KOG0092">
    <property type="taxonomic scope" value="Eukaryota"/>
</dbReference>
<dbReference type="Proteomes" id="UP000001542">
    <property type="component" value="Unassembled WGS sequence"/>
</dbReference>
<dbReference type="GO" id="GO:0005794">
    <property type="term" value="C:Golgi apparatus"/>
    <property type="evidence" value="ECO:0000318"/>
    <property type="project" value="GO_Central"/>
</dbReference>
<dbReference type="SUPFAM" id="SSF52540">
    <property type="entry name" value="P-loop containing nucleoside triphosphate hydrolases"/>
    <property type="match status" value="1"/>
</dbReference>
<dbReference type="GO" id="GO:0006886">
    <property type="term" value="P:intracellular protein transport"/>
    <property type="evidence" value="ECO:0000318"/>
    <property type="project" value="GO_Central"/>
</dbReference>
<dbReference type="GO" id="GO:0005829">
    <property type="term" value="C:cytosol"/>
    <property type="evidence" value="ECO:0007669"/>
    <property type="project" value="GOC"/>
</dbReference>
<dbReference type="InterPro" id="IPR001806">
    <property type="entry name" value="Small_GTPase"/>
</dbReference>
<evidence type="ECO:0000256" key="1">
    <source>
        <dbReference type="ARBA" id="ARBA00022741"/>
    </source>
</evidence>
<accession>A2E2M1</accession>
<protein>
    <submittedName>
        <fullName evidence="2">Small GTP-binding protein, putative</fullName>
    </submittedName>
</protein>
<dbReference type="GO" id="GO:0006890">
    <property type="term" value="P:retrograde vesicle-mediated transport, Golgi to endoplasmic reticulum"/>
    <property type="evidence" value="ECO:0000318"/>
    <property type="project" value="GO_Central"/>
</dbReference>
<dbReference type="AlphaFoldDB" id="A2E2M1"/>
<dbReference type="InParanoid" id="A2E2M1"/>
<proteinExistence type="predicted"/>
<reference evidence="2" key="2">
    <citation type="journal article" date="2007" name="Science">
        <title>Draft genome sequence of the sexually transmitted pathogen Trichomonas vaginalis.</title>
        <authorList>
            <person name="Carlton J.M."/>
            <person name="Hirt R.P."/>
            <person name="Silva J.C."/>
            <person name="Delcher A.L."/>
            <person name="Schatz M."/>
            <person name="Zhao Q."/>
            <person name="Wortman J.R."/>
            <person name="Bidwell S.L."/>
            <person name="Alsmark U.C.M."/>
            <person name="Besteiro S."/>
            <person name="Sicheritz-Ponten T."/>
            <person name="Noel C.J."/>
            <person name="Dacks J.B."/>
            <person name="Foster P.G."/>
            <person name="Simillion C."/>
            <person name="Van de Peer Y."/>
            <person name="Miranda-Saavedra D."/>
            <person name="Barton G.J."/>
            <person name="Westrop G.D."/>
            <person name="Mueller S."/>
            <person name="Dessi D."/>
            <person name="Fiori P.L."/>
            <person name="Ren Q."/>
            <person name="Paulsen I."/>
            <person name="Zhang H."/>
            <person name="Bastida-Corcuera F.D."/>
            <person name="Simoes-Barbosa A."/>
            <person name="Brown M.T."/>
            <person name="Hayes R.D."/>
            <person name="Mukherjee M."/>
            <person name="Okumura C.Y."/>
            <person name="Schneider R."/>
            <person name="Smith A.J."/>
            <person name="Vanacova S."/>
            <person name="Villalvazo M."/>
            <person name="Haas B.J."/>
            <person name="Pertea M."/>
            <person name="Feldblyum T.V."/>
            <person name="Utterback T.R."/>
            <person name="Shu C.L."/>
            <person name="Osoegawa K."/>
            <person name="de Jong P.J."/>
            <person name="Hrdy I."/>
            <person name="Horvathova L."/>
            <person name="Zubacova Z."/>
            <person name="Dolezal P."/>
            <person name="Malik S.B."/>
            <person name="Logsdon J.M. Jr."/>
            <person name="Henze K."/>
            <person name="Gupta A."/>
            <person name="Wang C.C."/>
            <person name="Dunne R.L."/>
            <person name="Upcroft J.A."/>
            <person name="Upcroft P."/>
            <person name="White O."/>
            <person name="Salzberg S.L."/>
            <person name="Tang P."/>
            <person name="Chiu C.-H."/>
            <person name="Lee Y.-S."/>
            <person name="Embley T.M."/>
            <person name="Coombs G.H."/>
            <person name="Mottram J.C."/>
            <person name="Tachezy J."/>
            <person name="Fraser-Liggett C.M."/>
            <person name="Johnson P.J."/>
        </authorList>
    </citation>
    <scope>NUCLEOTIDE SEQUENCE [LARGE SCALE GENOMIC DNA]</scope>
    <source>
        <strain evidence="2">G3</strain>
    </source>
</reference>
<dbReference type="SMART" id="SM00173">
    <property type="entry name" value="RAS"/>
    <property type="match status" value="1"/>
</dbReference>
<name>A2E2M1_TRIV3</name>
<dbReference type="NCBIfam" id="TIGR00231">
    <property type="entry name" value="small_GTP"/>
    <property type="match status" value="1"/>
</dbReference>
<dbReference type="InterPro" id="IPR005225">
    <property type="entry name" value="Small_GTP-bd"/>
</dbReference>
<dbReference type="PRINTS" id="PR00449">
    <property type="entry name" value="RASTRNSFRMNG"/>
</dbReference>
<dbReference type="VEuPathDB" id="TrichDB:TVAG_212310"/>
<keyword evidence="3" id="KW-1185">Reference proteome</keyword>
<evidence type="ECO:0000313" key="2">
    <source>
        <dbReference type="EMBL" id="EAY13049.1"/>
    </source>
</evidence>
<gene>
    <name evidence="2" type="ORF">TVAG_212310</name>
</gene>
<keyword evidence="1" id="KW-0547">Nucleotide-binding</keyword>
<dbReference type="SMART" id="SM00175">
    <property type="entry name" value="RAB"/>
    <property type="match status" value="1"/>
</dbReference>
<dbReference type="InterPro" id="IPR027417">
    <property type="entry name" value="P-loop_NTPase"/>
</dbReference>
<reference evidence="2" key="1">
    <citation type="submission" date="2006-10" db="EMBL/GenBank/DDBJ databases">
        <authorList>
            <person name="Amadeo P."/>
            <person name="Zhao Q."/>
            <person name="Wortman J."/>
            <person name="Fraser-Liggett C."/>
            <person name="Carlton J."/>
        </authorList>
    </citation>
    <scope>NUCLEOTIDE SEQUENCE</scope>
    <source>
        <strain evidence="2">G3</strain>
    </source>
</reference>
<dbReference type="STRING" id="5722.A2E2M1"/>
<dbReference type="VEuPathDB" id="TrichDB:TVAGG3_0166090"/>
<dbReference type="Pfam" id="PF00071">
    <property type="entry name" value="Ras"/>
    <property type="match status" value="1"/>
</dbReference>
<dbReference type="SMART" id="SM00174">
    <property type="entry name" value="RHO"/>
    <property type="match status" value="1"/>
</dbReference>
<dbReference type="RefSeq" id="XP_001325272.1">
    <property type="nucleotide sequence ID" value="XM_001325237.1"/>
</dbReference>
<dbReference type="KEGG" id="tva:4771022"/>
<dbReference type="GO" id="GO:0005525">
    <property type="term" value="F:GTP binding"/>
    <property type="evidence" value="ECO:0007669"/>
    <property type="project" value="InterPro"/>
</dbReference>
<dbReference type="Gene3D" id="3.40.50.300">
    <property type="entry name" value="P-loop containing nucleotide triphosphate hydrolases"/>
    <property type="match status" value="1"/>
</dbReference>
<dbReference type="GO" id="GO:0012505">
    <property type="term" value="C:endomembrane system"/>
    <property type="evidence" value="ECO:0000318"/>
    <property type="project" value="GO_Central"/>
</dbReference>
<dbReference type="FunFam" id="3.40.50.300:FF:001204">
    <property type="entry name" value="Small GTP-binding protein, putative"/>
    <property type="match status" value="1"/>
</dbReference>